<dbReference type="EMBL" id="CM008962">
    <property type="protein sequence ID" value="PNW88403.1"/>
    <property type="molecule type" value="Genomic_DNA"/>
</dbReference>
<dbReference type="OrthoDB" id="426386at2759"/>
<gene>
    <name evidence="3" type="ORF">CHLRE_01g027850v5</name>
</gene>
<feature type="domain" description="NADH:ubiquinone oxidoreductase intermediate-associated protein 30" evidence="2">
    <location>
        <begin position="118"/>
        <end position="276"/>
    </location>
</feature>
<evidence type="ECO:0000313" key="3">
    <source>
        <dbReference type="EMBL" id="PNW88403.1"/>
    </source>
</evidence>
<sequence length="283" mass="30044">MATPVVADSIRNAIAVGAPIYNAGDPGGCMNTYVRAALDLVEKGSASEGEKAALQDAVRRALEAGSKDEGAWIMRRSFDSILSGAVAARESAARVAASAGPGGEFEVLNFEMGLPVAPRWRIMDDVIMGGMSQSDGLTYNPADRAAVFSGRVTTDGGGGFASLRSDDWAGFSSLAAARGVRMTVQGDGRQYKLSAKTDGDYDGVQYQYDFTPPAGTWTQVELPFAGFKPTFRGRTVPNRPPLQGLQIRQLGLMVSKFTSDGGVINNFRNGGFRLGIRNIRGFI</sequence>
<evidence type="ECO:0000259" key="2">
    <source>
        <dbReference type="Pfam" id="PF08547"/>
    </source>
</evidence>
<dbReference type="GeneID" id="5715314"/>
<dbReference type="InterPro" id="IPR039131">
    <property type="entry name" value="NDUFAF1"/>
</dbReference>
<dbReference type="PANTHER" id="PTHR13194">
    <property type="entry name" value="COMPLEX I INTERMEDIATE-ASSOCIATED PROTEIN 30"/>
    <property type="match status" value="1"/>
</dbReference>
<dbReference type="Proteomes" id="UP000006906">
    <property type="component" value="Chromosome 1"/>
</dbReference>
<dbReference type="KEGG" id="cre:CHLRE_01g027850v5"/>
<dbReference type="GO" id="GO:0010257">
    <property type="term" value="P:NADH dehydrogenase complex assembly"/>
    <property type="evidence" value="ECO:0000318"/>
    <property type="project" value="GO_Central"/>
</dbReference>
<dbReference type="InterPro" id="IPR013857">
    <property type="entry name" value="NADH-UbQ_OxRdtase-assoc_prot30"/>
</dbReference>
<proteinExistence type="inferred from homology"/>
<evidence type="ECO:0000256" key="1">
    <source>
        <dbReference type="ARBA" id="ARBA00007884"/>
    </source>
</evidence>
<dbReference type="STRING" id="3055.A0A2K3E6K8"/>
<accession>A0A2K3E6K8</accession>
<organism evidence="3 4">
    <name type="scientific">Chlamydomonas reinhardtii</name>
    <name type="common">Chlamydomonas smithii</name>
    <dbReference type="NCBI Taxonomy" id="3055"/>
    <lineage>
        <taxon>Eukaryota</taxon>
        <taxon>Viridiplantae</taxon>
        <taxon>Chlorophyta</taxon>
        <taxon>core chlorophytes</taxon>
        <taxon>Chlorophyceae</taxon>
        <taxon>CS clade</taxon>
        <taxon>Chlamydomonadales</taxon>
        <taxon>Chlamydomonadaceae</taxon>
        <taxon>Chlamydomonas</taxon>
    </lineage>
</organism>
<reference evidence="3 4" key="1">
    <citation type="journal article" date="2007" name="Science">
        <title>The Chlamydomonas genome reveals the evolution of key animal and plant functions.</title>
        <authorList>
            <person name="Merchant S.S."/>
            <person name="Prochnik S.E."/>
            <person name="Vallon O."/>
            <person name="Harris E.H."/>
            <person name="Karpowicz S.J."/>
            <person name="Witman G.B."/>
            <person name="Terry A."/>
            <person name="Salamov A."/>
            <person name="Fritz-Laylin L.K."/>
            <person name="Marechal-Drouard L."/>
            <person name="Marshall W.F."/>
            <person name="Qu L.H."/>
            <person name="Nelson D.R."/>
            <person name="Sanderfoot A.A."/>
            <person name="Spalding M.H."/>
            <person name="Kapitonov V.V."/>
            <person name="Ren Q."/>
            <person name="Ferris P."/>
            <person name="Lindquist E."/>
            <person name="Shapiro H."/>
            <person name="Lucas S.M."/>
            <person name="Grimwood J."/>
            <person name="Schmutz J."/>
            <person name="Cardol P."/>
            <person name="Cerutti H."/>
            <person name="Chanfreau G."/>
            <person name="Chen C.L."/>
            <person name="Cognat V."/>
            <person name="Croft M.T."/>
            <person name="Dent R."/>
            <person name="Dutcher S."/>
            <person name="Fernandez E."/>
            <person name="Fukuzawa H."/>
            <person name="Gonzalez-Ballester D."/>
            <person name="Gonzalez-Halphen D."/>
            <person name="Hallmann A."/>
            <person name="Hanikenne M."/>
            <person name="Hippler M."/>
            <person name="Inwood W."/>
            <person name="Jabbari K."/>
            <person name="Kalanon M."/>
            <person name="Kuras R."/>
            <person name="Lefebvre P.A."/>
            <person name="Lemaire S.D."/>
            <person name="Lobanov A.V."/>
            <person name="Lohr M."/>
            <person name="Manuell A."/>
            <person name="Meier I."/>
            <person name="Mets L."/>
            <person name="Mittag M."/>
            <person name="Mittelmeier T."/>
            <person name="Moroney J.V."/>
            <person name="Moseley J."/>
            <person name="Napoli C."/>
            <person name="Nedelcu A.M."/>
            <person name="Niyogi K."/>
            <person name="Novoselov S.V."/>
            <person name="Paulsen I.T."/>
            <person name="Pazour G."/>
            <person name="Purton S."/>
            <person name="Ral J.P."/>
            <person name="Riano-Pachon D.M."/>
            <person name="Riekhof W."/>
            <person name="Rymarquis L."/>
            <person name="Schroda M."/>
            <person name="Stern D."/>
            <person name="Umen J."/>
            <person name="Willows R."/>
            <person name="Wilson N."/>
            <person name="Zimmer S.L."/>
            <person name="Allmer J."/>
            <person name="Balk J."/>
            <person name="Bisova K."/>
            <person name="Chen C.J."/>
            <person name="Elias M."/>
            <person name="Gendler K."/>
            <person name="Hauser C."/>
            <person name="Lamb M.R."/>
            <person name="Ledford H."/>
            <person name="Long J.C."/>
            <person name="Minagawa J."/>
            <person name="Page M.D."/>
            <person name="Pan J."/>
            <person name="Pootakham W."/>
            <person name="Roje S."/>
            <person name="Rose A."/>
            <person name="Stahlberg E."/>
            <person name="Terauchi A.M."/>
            <person name="Yang P."/>
            <person name="Ball S."/>
            <person name="Bowler C."/>
            <person name="Dieckmann C.L."/>
            <person name="Gladyshev V.N."/>
            <person name="Green P."/>
            <person name="Jorgensen R."/>
            <person name="Mayfield S."/>
            <person name="Mueller-Roeber B."/>
            <person name="Rajamani S."/>
            <person name="Sayre R.T."/>
            <person name="Brokstein P."/>
            <person name="Dubchak I."/>
            <person name="Goodstein D."/>
            <person name="Hornick L."/>
            <person name="Huang Y.W."/>
            <person name="Jhaveri J."/>
            <person name="Luo Y."/>
            <person name="Martinez D."/>
            <person name="Ngau W.C."/>
            <person name="Otillar B."/>
            <person name="Poliakov A."/>
            <person name="Porter A."/>
            <person name="Szajkowski L."/>
            <person name="Werner G."/>
            <person name="Zhou K."/>
            <person name="Grigoriev I.V."/>
            <person name="Rokhsar D.S."/>
            <person name="Grossman A.R."/>
        </authorList>
    </citation>
    <scope>NUCLEOTIDE SEQUENCE [LARGE SCALE GENOMIC DNA]</scope>
    <source>
        <strain evidence="4">CC-503</strain>
    </source>
</reference>
<dbReference type="AlphaFoldDB" id="A0A2K3E6K8"/>
<dbReference type="GO" id="GO:0051082">
    <property type="term" value="F:unfolded protein binding"/>
    <property type="evidence" value="ECO:0000318"/>
    <property type="project" value="GO_Central"/>
</dbReference>
<dbReference type="Gramene" id="PNW88403">
    <property type="protein sequence ID" value="PNW88403"/>
    <property type="gene ID" value="CHLRE_01g027850v5"/>
</dbReference>
<protein>
    <recommendedName>
        <fullName evidence="2">NADH:ubiquinone oxidoreductase intermediate-associated protein 30 domain-containing protein</fullName>
    </recommendedName>
</protein>
<evidence type="ECO:0000313" key="4">
    <source>
        <dbReference type="Proteomes" id="UP000006906"/>
    </source>
</evidence>
<dbReference type="SUPFAM" id="SSF49785">
    <property type="entry name" value="Galactose-binding domain-like"/>
    <property type="match status" value="1"/>
</dbReference>
<comment type="similarity">
    <text evidence="1">Belongs to the CIA30 family.</text>
</comment>
<dbReference type="PaxDb" id="3055-EDP09757"/>
<dbReference type="OMA" id="DEGAWIM"/>
<dbReference type="PANTHER" id="PTHR13194:SF19">
    <property type="entry name" value="NAD(P)-BINDING ROSSMANN-FOLD SUPERFAMILY PROTEIN"/>
    <property type="match status" value="1"/>
</dbReference>
<dbReference type="ExpressionAtlas" id="A0A2K3E6K8">
    <property type="expression patterns" value="baseline"/>
</dbReference>
<dbReference type="Pfam" id="PF08547">
    <property type="entry name" value="CIA30"/>
    <property type="match status" value="1"/>
</dbReference>
<dbReference type="InterPro" id="IPR008979">
    <property type="entry name" value="Galactose-bd-like_sf"/>
</dbReference>
<keyword evidence="4" id="KW-1185">Reference proteome</keyword>
<name>A0A2K3E6K8_CHLRE</name>
<dbReference type="InParanoid" id="A0A2K3E6K8"/>
<dbReference type="RefSeq" id="XP_001690019.2">
    <property type="nucleotide sequence ID" value="XM_001689967.3"/>
</dbReference>